<feature type="transmembrane region" description="Helical" evidence="1">
    <location>
        <begin position="61"/>
        <end position="82"/>
    </location>
</feature>
<name>A0ABQ2YR79_9NEIS</name>
<evidence type="ECO:0000313" key="3">
    <source>
        <dbReference type="Proteomes" id="UP000600877"/>
    </source>
</evidence>
<evidence type="ECO:0000313" key="2">
    <source>
        <dbReference type="EMBL" id="GGX92640.1"/>
    </source>
</evidence>
<keyword evidence="1" id="KW-0472">Membrane</keyword>
<dbReference type="Pfam" id="PF18926">
    <property type="entry name" value="DUF5676"/>
    <property type="match status" value="1"/>
</dbReference>
<feature type="transmembrane region" description="Helical" evidence="1">
    <location>
        <begin position="12"/>
        <end position="30"/>
    </location>
</feature>
<accession>A0ABQ2YR79</accession>
<evidence type="ECO:0000256" key="1">
    <source>
        <dbReference type="SAM" id="Phobius"/>
    </source>
</evidence>
<keyword evidence="3" id="KW-1185">Reference proteome</keyword>
<organism evidence="2 3">
    <name type="scientific">Vogesella alkaliphila</name>
    <dbReference type="NCBI Taxonomy" id="1193621"/>
    <lineage>
        <taxon>Bacteria</taxon>
        <taxon>Pseudomonadati</taxon>
        <taxon>Pseudomonadota</taxon>
        <taxon>Betaproteobacteria</taxon>
        <taxon>Neisseriales</taxon>
        <taxon>Chromobacteriaceae</taxon>
        <taxon>Vogesella</taxon>
    </lineage>
</organism>
<comment type="caution">
    <text evidence="2">The sequence shown here is derived from an EMBL/GenBank/DDBJ whole genome shotgun (WGS) entry which is preliminary data.</text>
</comment>
<sequence>MKTSPWHTGRSLAITMAISYTVCALLYRLWPEQGVAFLNALFHGLDFGRLRTPTPFNLTDFFMPMTVLVVWGFVTGTVFGWVSRGLDRCCHGQAHCARPDKE</sequence>
<dbReference type="InterPro" id="IPR044020">
    <property type="entry name" value="DUF5676"/>
</dbReference>
<keyword evidence="1" id="KW-0812">Transmembrane</keyword>
<keyword evidence="1" id="KW-1133">Transmembrane helix</keyword>
<proteinExistence type="predicted"/>
<reference evidence="3" key="1">
    <citation type="journal article" date="2019" name="Int. J. Syst. Evol. Microbiol.">
        <title>The Global Catalogue of Microorganisms (GCM) 10K type strain sequencing project: providing services to taxonomists for standard genome sequencing and annotation.</title>
        <authorList>
            <consortium name="The Broad Institute Genomics Platform"/>
            <consortium name="The Broad Institute Genome Sequencing Center for Infectious Disease"/>
            <person name="Wu L."/>
            <person name="Ma J."/>
        </authorList>
    </citation>
    <scope>NUCLEOTIDE SEQUENCE [LARGE SCALE GENOMIC DNA]</scope>
    <source>
        <strain evidence="3">KCTC 32041</strain>
    </source>
</reference>
<protein>
    <submittedName>
        <fullName evidence="2">Uncharacterized protein</fullName>
    </submittedName>
</protein>
<dbReference type="EMBL" id="BMYW01000006">
    <property type="protein sequence ID" value="GGX92640.1"/>
    <property type="molecule type" value="Genomic_DNA"/>
</dbReference>
<dbReference type="Proteomes" id="UP000600877">
    <property type="component" value="Unassembled WGS sequence"/>
</dbReference>
<gene>
    <name evidence="2" type="ORF">GCM10011290_20590</name>
</gene>